<geneLocation type="plasmid" evidence="8 9">
    <name>unnamed1</name>
</geneLocation>
<feature type="transmembrane region" description="Helical" evidence="7">
    <location>
        <begin position="171"/>
        <end position="188"/>
    </location>
</feature>
<dbReference type="PANTHER" id="PTHR11706:SF33">
    <property type="entry name" value="NATURAL RESISTANCE-ASSOCIATED MACROPHAGE PROTEIN 2"/>
    <property type="match status" value="1"/>
</dbReference>
<name>A0A974VYN0_9NOCA</name>
<evidence type="ECO:0000313" key="9">
    <source>
        <dbReference type="Proteomes" id="UP000662986"/>
    </source>
</evidence>
<protein>
    <submittedName>
        <fullName evidence="8">Nramp family divalent metal transporter</fullName>
    </submittedName>
</protein>
<feature type="transmembrane region" description="Helical" evidence="7">
    <location>
        <begin position="142"/>
        <end position="159"/>
    </location>
</feature>
<proteinExistence type="predicted"/>
<feature type="region of interest" description="Disordered" evidence="6">
    <location>
        <begin position="1"/>
        <end position="22"/>
    </location>
</feature>
<evidence type="ECO:0000256" key="4">
    <source>
        <dbReference type="ARBA" id="ARBA00022989"/>
    </source>
</evidence>
<evidence type="ECO:0000256" key="3">
    <source>
        <dbReference type="ARBA" id="ARBA00022692"/>
    </source>
</evidence>
<keyword evidence="3 7" id="KW-0812">Transmembrane</keyword>
<evidence type="ECO:0000256" key="5">
    <source>
        <dbReference type="ARBA" id="ARBA00023136"/>
    </source>
</evidence>
<dbReference type="RefSeq" id="WP_206004770.1">
    <property type="nucleotide sequence ID" value="NZ_CP070618.1"/>
</dbReference>
<feature type="transmembrane region" description="Helical" evidence="7">
    <location>
        <begin position="377"/>
        <end position="401"/>
    </location>
</feature>
<feature type="transmembrane region" description="Helical" evidence="7">
    <location>
        <begin position="211"/>
        <end position="234"/>
    </location>
</feature>
<dbReference type="Proteomes" id="UP000662986">
    <property type="component" value="Plasmid unnamed1"/>
</dbReference>
<reference evidence="8 9" key="2">
    <citation type="journal article" date="2022" name="Arch. Microbiol.">
        <title>Rhodococcus pseudokoreensis sp. nov. isolated from the rhizosphere of young M26 apple rootstocks.</title>
        <authorList>
            <person name="Kampfer P."/>
            <person name="Glaeser S.P."/>
            <person name="Blom J."/>
            <person name="Wolf J."/>
            <person name="Benning S."/>
            <person name="Schloter M."/>
            <person name="Neumann-Schaal M."/>
        </authorList>
    </citation>
    <scope>NUCLEOTIDE SEQUENCE [LARGE SCALE GENOMIC DNA]</scope>
    <source>
        <strain evidence="8 9">R79</strain>
    </source>
</reference>
<feature type="transmembrane region" description="Helical" evidence="7">
    <location>
        <begin position="352"/>
        <end position="371"/>
    </location>
</feature>
<feature type="transmembrane region" description="Helical" evidence="7">
    <location>
        <begin position="254"/>
        <end position="274"/>
    </location>
</feature>
<keyword evidence="4 7" id="KW-1133">Transmembrane helix</keyword>
<feature type="transmembrane region" description="Helical" evidence="7">
    <location>
        <begin position="26"/>
        <end position="43"/>
    </location>
</feature>
<feature type="transmembrane region" description="Helical" evidence="7">
    <location>
        <begin position="55"/>
        <end position="74"/>
    </location>
</feature>
<evidence type="ECO:0000256" key="6">
    <source>
        <dbReference type="SAM" id="MobiDB-lite"/>
    </source>
</evidence>
<feature type="transmembrane region" description="Helical" evidence="7">
    <location>
        <begin position="305"/>
        <end position="331"/>
    </location>
</feature>
<dbReference type="PANTHER" id="PTHR11706">
    <property type="entry name" value="SOLUTE CARRIER PROTEIN FAMILY 11 MEMBER"/>
    <property type="match status" value="1"/>
</dbReference>
<keyword evidence="8" id="KW-0614">Plasmid</keyword>
<gene>
    <name evidence="8" type="ORF">JWS13_04930</name>
</gene>
<dbReference type="NCBIfam" id="NF037982">
    <property type="entry name" value="Nramp_1"/>
    <property type="match status" value="1"/>
</dbReference>
<dbReference type="EMBL" id="CP070618">
    <property type="protein sequence ID" value="QSE88010.1"/>
    <property type="molecule type" value="Genomic_DNA"/>
</dbReference>
<keyword evidence="9" id="KW-1185">Reference proteome</keyword>
<feature type="transmembrane region" description="Helical" evidence="7">
    <location>
        <begin position="103"/>
        <end position="122"/>
    </location>
</feature>
<evidence type="ECO:0000256" key="7">
    <source>
        <dbReference type="SAM" id="Phobius"/>
    </source>
</evidence>
<organism evidence="8 9">
    <name type="scientific">Rhodococcus pseudokoreensis</name>
    <dbReference type="NCBI Taxonomy" id="2811421"/>
    <lineage>
        <taxon>Bacteria</taxon>
        <taxon>Bacillati</taxon>
        <taxon>Actinomycetota</taxon>
        <taxon>Actinomycetes</taxon>
        <taxon>Mycobacteriales</taxon>
        <taxon>Nocardiaceae</taxon>
        <taxon>Rhodococcus</taxon>
    </lineage>
</organism>
<sequence length="442" mass="47611">MPTQSRITRDKSHTQMPTPPRRWTDYAKGIGPGLLVSMAWMGAGDLVDSSVAGANYGYSLMWALGLALLSRFFFTSAIAKYGLCNSVGDETIIEGFGAVWKKLPLVIGTLALISGFILQTYMVAMVGNALHHLFRGFGGSTWGPFLWSVFAAAIGWLVLTRPKAYSILEIIARIKVSILVIVFLYAAIKSQPKPGDIVHGLAFSAPPDTGAFATLLVAAAIIGAVGGSAGNLMYPEFIRDKGWKGPEFLRMQRIDLLSGVIAVVVVNLSIWIVGAEVLRPAGIKIATLDDLSQMMSLALGPIGPWLLWLGLMMTAFCSCTTYARGYTRIFFTGIHHAFPSRKNADIPTDRTLGFRVVQLGLMLCIPTLFALPVFPDVVAMTVAGSATAGILAPVIIVGTLIVTNDKRRMLPGYANKWWENVILLIVGGIGLWAAYGLITGLF</sequence>
<accession>A0A974VYN0</accession>
<dbReference type="Pfam" id="PF01566">
    <property type="entry name" value="Nramp"/>
    <property type="match status" value="1"/>
</dbReference>
<keyword evidence="2" id="KW-0813">Transport</keyword>
<evidence type="ECO:0000313" key="8">
    <source>
        <dbReference type="EMBL" id="QSE88010.1"/>
    </source>
</evidence>
<keyword evidence="5 7" id="KW-0472">Membrane</keyword>
<evidence type="ECO:0000256" key="1">
    <source>
        <dbReference type="ARBA" id="ARBA00004141"/>
    </source>
</evidence>
<reference evidence="8 9" key="1">
    <citation type="journal article" date="2021" name="Microbiol. Resour. Announc.">
        <title>Complete Genome Sequences of Two Rhodococcus sp. Strains with Large and Linear Chromosomes, Isolated from Apple Rhizosphere.</title>
        <authorList>
            <person name="Benning S."/>
            <person name="Brugnone N."/>
            <person name="Siani R."/>
            <person name="Kublik S."/>
            <person name="Schloter M."/>
            <person name="Rad V."/>
        </authorList>
    </citation>
    <scope>NUCLEOTIDE SEQUENCE [LARGE SCALE GENOMIC DNA]</scope>
    <source>
        <strain evidence="8 9">R79</strain>
    </source>
</reference>
<comment type="subcellular location">
    <subcellularLocation>
        <location evidence="1">Membrane</location>
        <topology evidence="1">Multi-pass membrane protein</topology>
    </subcellularLocation>
</comment>
<evidence type="ECO:0000256" key="2">
    <source>
        <dbReference type="ARBA" id="ARBA00022448"/>
    </source>
</evidence>
<feature type="transmembrane region" description="Helical" evidence="7">
    <location>
        <begin position="421"/>
        <end position="438"/>
    </location>
</feature>
<dbReference type="InterPro" id="IPR001046">
    <property type="entry name" value="NRAMP_fam"/>
</dbReference>